<evidence type="ECO:0000256" key="1">
    <source>
        <dbReference type="ARBA" id="ARBA00004984"/>
    </source>
</evidence>
<dbReference type="InterPro" id="IPR051607">
    <property type="entry name" value="Metallo-dep_hydrolases"/>
</dbReference>
<accession>A0A202BGT8</accession>
<comment type="pathway">
    <text evidence="1 8">Purine metabolism; guanine degradation; xanthine from guanine: step 1/1.</text>
</comment>
<keyword evidence="11" id="KW-1185">Reference proteome</keyword>
<comment type="cofactor">
    <cofactor evidence="8">
        <name>Zn(2+)</name>
        <dbReference type="ChEBI" id="CHEBI:29105"/>
    </cofactor>
    <text evidence="8">Binds 1 zinc ion per subunit.</text>
</comment>
<keyword evidence="5 8" id="KW-0378">Hydrolase</keyword>
<dbReference type="GO" id="GO:0008892">
    <property type="term" value="F:guanine deaminase activity"/>
    <property type="evidence" value="ECO:0007669"/>
    <property type="project" value="UniProtKB-UniRule"/>
</dbReference>
<dbReference type="GO" id="GO:0005829">
    <property type="term" value="C:cytosol"/>
    <property type="evidence" value="ECO:0007669"/>
    <property type="project" value="TreeGrafter"/>
</dbReference>
<comment type="similarity">
    <text evidence="2 8">Belongs to the metallo-dependent hydrolases superfamily. ATZ/TRZ family.</text>
</comment>
<comment type="caution">
    <text evidence="10">The sequence shown here is derived from an EMBL/GenBank/DDBJ whole genome shotgun (WGS) entry which is preliminary data.</text>
</comment>
<dbReference type="RefSeq" id="WP_087697102.1">
    <property type="nucleotide sequence ID" value="NZ_JABXOB010000002.1"/>
</dbReference>
<dbReference type="AlphaFoldDB" id="A0A202BGT8"/>
<dbReference type="SUPFAM" id="SSF51338">
    <property type="entry name" value="Composite domain of metallo-dependent hydrolases"/>
    <property type="match status" value="1"/>
</dbReference>
<evidence type="ECO:0000256" key="4">
    <source>
        <dbReference type="ARBA" id="ARBA00022723"/>
    </source>
</evidence>
<evidence type="ECO:0000256" key="6">
    <source>
        <dbReference type="ARBA" id="ARBA00022833"/>
    </source>
</evidence>
<evidence type="ECO:0000259" key="9">
    <source>
        <dbReference type="Pfam" id="PF01979"/>
    </source>
</evidence>
<dbReference type="InterPro" id="IPR011059">
    <property type="entry name" value="Metal-dep_hydrolase_composite"/>
</dbReference>
<dbReference type="PANTHER" id="PTHR11271">
    <property type="entry name" value="GUANINE DEAMINASE"/>
    <property type="match status" value="1"/>
</dbReference>
<proteinExistence type="inferred from homology"/>
<dbReference type="NCBIfam" id="TIGR02967">
    <property type="entry name" value="guan_deamin"/>
    <property type="match status" value="1"/>
</dbReference>
<evidence type="ECO:0000256" key="2">
    <source>
        <dbReference type="ARBA" id="ARBA00006745"/>
    </source>
</evidence>
<protein>
    <recommendedName>
        <fullName evidence="3 7">Guanine deaminase</fullName>
        <shortName evidence="8">Guanase</shortName>
        <ecNumber evidence="3 7">3.5.4.3</ecNumber>
    </recommendedName>
    <alternativeName>
        <fullName evidence="8">Guanine aminohydrolase</fullName>
    </alternativeName>
</protein>
<dbReference type="EC" id="3.5.4.3" evidence="3 7"/>
<comment type="function">
    <text evidence="8">Catalyzes the hydrolytic deamination of guanine, producing xanthine and ammonia.</text>
</comment>
<comment type="catalytic activity">
    <reaction evidence="8">
        <text>guanine + H2O + H(+) = xanthine + NH4(+)</text>
        <dbReference type="Rhea" id="RHEA:14665"/>
        <dbReference type="ChEBI" id="CHEBI:15377"/>
        <dbReference type="ChEBI" id="CHEBI:15378"/>
        <dbReference type="ChEBI" id="CHEBI:16235"/>
        <dbReference type="ChEBI" id="CHEBI:17712"/>
        <dbReference type="ChEBI" id="CHEBI:28938"/>
        <dbReference type="EC" id="3.5.4.3"/>
    </reaction>
</comment>
<name>A0A202BGT8_CHRVL</name>
<dbReference type="EMBL" id="NHOO01000001">
    <property type="protein sequence ID" value="OVE50679.1"/>
    <property type="molecule type" value="Genomic_DNA"/>
</dbReference>
<dbReference type="InterPro" id="IPR014311">
    <property type="entry name" value="Guanine_deaminase"/>
</dbReference>
<evidence type="ECO:0000256" key="5">
    <source>
        <dbReference type="ARBA" id="ARBA00022801"/>
    </source>
</evidence>
<dbReference type="Proteomes" id="UP000196342">
    <property type="component" value="Unassembled WGS sequence"/>
</dbReference>
<feature type="domain" description="Amidohydrolase-related" evidence="9">
    <location>
        <begin position="67"/>
        <end position="428"/>
    </location>
</feature>
<dbReference type="Pfam" id="PF01979">
    <property type="entry name" value="Amidohydro_1"/>
    <property type="match status" value="1"/>
</dbReference>
<reference evidence="10 11" key="1">
    <citation type="submission" date="2017-05" db="EMBL/GenBank/DDBJ databases">
        <title>Chromobacterium violaceum GHPS1 isolated from Hydrocarbon polluted soil in French Guiana display an awesome secondary metabolite arsenal and a battery of drug and heavy-metal-resistance and detoxification of xenobiotics proteins.</title>
        <authorList>
            <person name="Belbahri L."/>
        </authorList>
    </citation>
    <scope>NUCLEOTIDE SEQUENCE [LARGE SCALE GENOMIC DNA]</scope>
    <source>
        <strain evidence="10 11">GHPS1</strain>
    </source>
</reference>
<dbReference type="Gene3D" id="2.30.40.10">
    <property type="entry name" value="Urease, subunit C, domain 1"/>
    <property type="match status" value="1"/>
</dbReference>
<gene>
    <name evidence="10" type="ORF">CBW21_01430</name>
</gene>
<dbReference type="NCBIfam" id="NF006679">
    <property type="entry name" value="PRK09228.1"/>
    <property type="match status" value="1"/>
</dbReference>
<dbReference type="GO" id="GO:0006147">
    <property type="term" value="P:guanine catabolic process"/>
    <property type="evidence" value="ECO:0007669"/>
    <property type="project" value="UniProtKB-UniRule"/>
</dbReference>
<dbReference type="InterPro" id="IPR032466">
    <property type="entry name" value="Metal_Hydrolase"/>
</dbReference>
<evidence type="ECO:0000256" key="7">
    <source>
        <dbReference type="NCBIfam" id="TIGR02967"/>
    </source>
</evidence>
<keyword evidence="4 8" id="KW-0479">Metal-binding</keyword>
<dbReference type="Gene3D" id="3.20.20.140">
    <property type="entry name" value="Metal-dependent hydrolases"/>
    <property type="match status" value="1"/>
</dbReference>
<keyword evidence="6 8" id="KW-0862">Zinc</keyword>
<dbReference type="InterPro" id="IPR006680">
    <property type="entry name" value="Amidohydro-rel"/>
</dbReference>
<dbReference type="PANTHER" id="PTHR11271:SF6">
    <property type="entry name" value="GUANINE DEAMINASE"/>
    <property type="match status" value="1"/>
</dbReference>
<dbReference type="CDD" id="cd01303">
    <property type="entry name" value="GDEase"/>
    <property type="match status" value="1"/>
</dbReference>
<organism evidence="10 11">
    <name type="scientific">Chromobacterium violaceum</name>
    <dbReference type="NCBI Taxonomy" id="536"/>
    <lineage>
        <taxon>Bacteria</taxon>
        <taxon>Pseudomonadati</taxon>
        <taxon>Pseudomonadota</taxon>
        <taxon>Betaproteobacteria</taxon>
        <taxon>Neisseriales</taxon>
        <taxon>Chromobacteriaceae</taxon>
        <taxon>Chromobacterium</taxon>
    </lineage>
</organism>
<evidence type="ECO:0000313" key="10">
    <source>
        <dbReference type="EMBL" id="OVE50679.1"/>
    </source>
</evidence>
<dbReference type="FunFam" id="3.20.20.140:FF:000022">
    <property type="entry name" value="Guanine deaminase"/>
    <property type="match status" value="1"/>
</dbReference>
<dbReference type="UniPathway" id="UPA00603">
    <property type="reaction ID" value="UER00660"/>
</dbReference>
<evidence type="ECO:0000256" key="8">
    <source>
        <dbReference type="RuleBase" id="RU366009"/>
    </source>
</evidence>
<evidence type="ECO:0000256" key="3">
    <source>
        <dbReference type="ARBA" id="ARBA00012781"/>
    </source>
</evidence>
<dbReference type="SUPFAM" id="SSF51556">
    <property type="entry name" value="Metallo-dependent hydrolases"/>
    <property type="match status" value="1"/>
</dbReference>
<sequence>MKTAVRGDALTFRGNPFREAERDCLVHQRDALVVMENGRIAAWGPAAELLPSLRPDVRIDHYPDHLILPGFIDCHVHYPQTEMMAAFGEQLLDWLNHYTFVTEQGFADESHAREVAQVFLDEQLRNGVTTGCVFGTVHAASVDALFEEAASRDLRILAGKVCMDRNAPAALLDTPLAAYEASRALIERWHGKGRAEYVITPRFAPTSSHGQLEMLGALAAEFPDIAIQSHISENLDEIAWVKQLFPGCRDYAGVYQRYGLLRRRAIYGHGIHLSEAELEMLHDSGASLAHCPTSNFFLGSGSLDLRRCVEGGKPVRLGLGTDLGAGTSFSMLQTMNAAYIASQTHGRPLTAAQAFYLATRGGAEALGIEDKVGSIEAGMEADLAVLDLRSTPLLDFRMRYVRDLSEALFVQMMLGDDRAVAATYAAGKRAYRKPGRSG</sequence>
<dbReference type="GO" id="GO:0008270">
    <property type="term" value="F:zinc ion binding"/>
    <property type="evidence" value="ECO:0007669"/>
    <property type="project" value="UniProtKB-UniRule"/>
</dbReference>
<evidence type="ECO:0000313" key="11">
    <source>
        <dbReference type="Proteomes" id="UP000196342"/>
    </source>
</evidence>